<name>A0A1M5BLY3_9SPHI</name>
<dbReference type="AlphaFoldDB" id="A0A1M5BLY3"/>
<evidence type="ECO:0000313" key="3">
    <source>
        <dbReference type="Proteomes" id="UP000184287"/>
    </source>
</evidence>
<evidence type="ECO:0000256" key="1">
    <source>
        <dbReference type="SAM" id="SignalP"/>
    </source>
</evidence>
<dbReference type="STRING" id="288992.SAMN04488522_1021252"/>
<organism evidence="2 3">
    <name type="scientific">Pedobacter caeni</name>
    <dbReference type="NCBI Taxonomy" id="288992"/>
    <lineage>
        <taxon>Bacteria</taxon>
        <taxon>Pseudomonadati</taxon>
        <taxon>Bacteroidota</taxon>
        <taxon>Sphingobacteriia</taxon>
        <taxon>Sphingobacteriales</taxon>
        <taxon>Sphingobacteriaceae</taxon>
        <taxon>Pedobacter</taxon>
    </lineage>
</organism>
<dbReference type="EMBL" id="FQUQ01000002">
    <property type="protein sequence ID" value="SHF43400.1"/>
    <property type="molecule type" value="Genomic_DNA"/>
</dbReference>
<keyword evidence="3" id="KW-1185">Reference proteome</keyword>
<dbReference type="RefSeq" id="WP_073231535.1">
    <property type="nucleotide sequence ID" value="NZ_FQUQ01000002.1"/>
</dbReference>
<dbReference type="PROSITE" id="PS51257">
    <property type="entry name" value="PROKAR_LIPOPROTEIN"/>
    <property type="match status" value="1"/>
</dbReference>
<gene>
    <name evidence="2" type="ORF">SAMN04488522_1021252</name>
</gene>
<reference evidence="3" key="1">
    <citation type="submission" date="2016-11" db="EMBL/GenBank/DDBJ databases">
        <authorList>
            <person name="Varghese N."/>
            <person name="Submissions S."/>
        </authorList>
    </citation>
    <scope>NUCLEOTIDE SEQUENCE [LARGE SCALE GENOMIC DNA]</scope>
    <source>
        <strain evidence="3">DSM 16990</strain>
    </source>
</reference>
<sequence length="341" mass="38100">MKNILKISGFLALLMVLFVSCEKDNITTTVEELVGTEKQMEADLKQTLGKSANGWVMMVKSTLAETAYVPVVMQFDTIKNMVKMRSVYGSAVSNQSTYLINKGVSGVLLNFSGGSAVSSLMRMDRKYGDVTDYVFKVLSVGAESIKIQCLKSGEAYKKEGGPIYTLFKRPENWKWADDALLLDLKKTEARANVISTNSVLTLNYIPTGEKVSIGSHFGPGFDGVLNSWQLNGDPFYSNASANVFDKFYLFYAYVNYSKGTISDDYEDYPVARQGHNALYFIPFYERDANTWASTDKFAKSIKTPYLVINEVIRTGTNVTIKVASYDKSGKEYITGEYRNFN</sequence>
<keyword evidence="1" id="KW-0732">Signal</keyword>
<dbReference type="OrthoDB" id="702790at2"/>
<evidence type="ECO:0008006" key="4">
    <source>
        <dbReference type="Google" id="ProtNLM"/>
    </source>
</evidence>
<dbReference type="Proteomes" id="UP000184287">
    <property type="component" value="Unassembled WGS sequence"/>
</dbReference>
<feature type="chain" id="PRO_5013041926" description="DUF4302 domain-containing protein" evidence="1">
    <location>
        <begin position="23"/>
        <end position="341"/>
    </location>
</feature>
<accession>A0A1M5BLY3</accession>
<evidence type="ECO:0000313" key="2">
    <source>
        <dbReference type="EMBL" id="SHF43400.1"/>
    </source>
</evidence>
<feature type="signal peptide" evidence="1">
    <location>
        <begin position="1"/>
        <end position="22"/>
    </location>
</feature>
<protein>
    <recommendedName>
        <fullName evidence="4">DUF4302 domain-containing protein</fullName>
    </recommendedName>
</protein>
<proteinExistence type="predicted"/>